<evidence type="ECO:0000256" key="1">
    <source>
        <dbReference type="SAM" id="Phobius"/>
    </source>
</evidence>
<name>A0A5J4TVW1_9EUKA</name>
<proteinExistence type="predicted"/>
<sequence length="92" mass="10345">SFPIFHCFSLYISILQSFPPSSEDQSSSARSSPLFQREISTLNSLGWSVHVRSGAMRFFTLIVRVFGSGLIYLAFFEPFLGINLDFETVEAV</sequence>
<keyword evidence="1" id="KW-0812">Transmembrane</keyword>
<accession>A0A5J4TVW1</accession>
<comment type="caution">
    <text evidence="2">The sequence shown here is derived from an EMBL/GenBank/DDBJ whole genome shotgun (WGS) entry which is preliminary data.</text>
</comment>
<dbReference type="EMBL" id="SNRW01024756">
    <property type="protein sequence ID" value="KAA6362022.1"/>
    <property type="molecule type" value="Genomic_DNA"/>
</dbReference>
<feature type="non-terminal residue" evidence="2">
    <location>
        <position position="1"/>
    </location>
</feature>
<dbReference type="AlphaFoldDB" id="A0A5J4TVW1"/>
<protein>
    <submittedName>
        <fullName evidence="2">Uncharacterized protein</fullName>
    </submittedName>
</protein>
<evidence type="ECO:0000313" key="2">
    <source>
        <dbReference type="EMBL" id="KAA6362022.1"/>
    </source>
</evidence>
<reference evidence="2 3" key="1">
    <citation type="submission" date="2019-03" db="EMBL/GenBank/DDBJ databases">
        <title>Single cell metagenomics reveals metabolic interactions within the superorganism composed of flagellate Streblomastix strix and complex community of Bacteroidetes bacteria on its surface.</title>
        <authorList>
            <person name="Treitli S.C."/>
            <person name="Kolisko M."/>
            <person name="Husnik F."/>
            <person name="Keeling P."/>
            <person name="Hampl V."/>
        </authorList>
    </citation>
    <scope>NUCLEOTIDE SEQUENCE [LARGE SCALE GENOMIC DNA]</scope>
    <source>
        <strain evidence="2">ST1C</strain>
    </source>
</reference>
<organism evidence="2 3">
    <name type="scientific">Streblomastix strix</name>
    <dbReference type="NCBI Taxonomy" id="222440"/>
    <lineage>
        <taxon>Eukaryota</taxon>
        <taxon>Metamonada</taxon>
        <taxon>Preaxostyla</taxon>
        <taxon>Oxymonadida</taxon>
        <taxon>Streblomastigidae</taxon>
        <taxon>Streblomastix</taxon>
    </lineage>
</organism>
<dbReference type="Proteomes" id="UP000324800">
    <property type="component" value="Unassembled WGS sequence"/>
</dbReference>
<feature type="transmembrane region" description="Helical" evidence="1">
    <location>
        <begin position="58"/>
        <end position="76"/>
    </location>
</feature>
<evidence type="ECO:0000313" key="3">
    <source>
        <dbReference type="Proteomes" id="UP000324800"/>
    </source>
</evidence>
<keyword evidence="1" id="KW-1133">Transmembrane helix</keyword>
<keyword evidence="1" id="KW-0472">Membrane</keyword>
<gene>
    <name evidence="2" type="ORF">EZS28_042450</name>
</gene>